<feature type="transmembrane region" description="Helical" evidence="6">
    <location>
        <begin position="105"/>
        <end position="123"/>
    </location>
</feature>
<evidence type="ECO:0000256" key="4">
    <source>
        <dbReference type="ARBA" id="ARBA00023136"/>
    </source>
</evidence>
<feature type="transmembrane region" description="Helical" evidence="6">
    <location>
        <begin position="80"/>
        <end position="99"/>
    </location>
</feature>
<proteinExistence type="predicted"/>
<dbReference type="Proteomes" id="UP001338125">
    <property type="component" value="Unassembled WGS sequence"/>
</dbReference>
<keyword evidence="3 6" id="KW-1133">Transmembrane helix</keyword>
<keyword evidence="2 6" id="KW-0812">Transmembrane</keyword>
<feature type="transmembrane region" description="Helical" evidence="6">
    <location>
        <begin position="195"/>
        <end position="215"/>
    </location>
</feature>
<gene>
    <name evidence="7" type="ORF">PT974_03322</name>
</gene>
<comment type="caution">
    <text evidence="7">The sequence shown here is derived from an EMBL/GenBank/DDBJ whole genome shotgun (WGS) entry which is preliminary data.</text>
</comment>
<reference evidence="7 8" key="1">
    <citation type="submission" date="2024-01" db="EMBL/GenBank/DDBJ databases">
        <title>Complete genome of Cladobotryum mycophilum ATHUM6906.</title>
        <authorList>
            <person name="Christinaki A.C."/>
            <person name="Myridakis A.I."/>
            <person name="Kouvelis V.N."/>
        </authorList>
    </citation>
    <scope>NUCLEOTIDE SEQUENCE [LARGE SCALE GENOMIC DNA]</scope>
    <source>
        <strain evidence="7 8">ATHUM6906</strain>
    </source>
</reference>
<dbReference type="PANTHER" id="PTHR34292:SF2">
    <property type="entry name" value="OUTER SPORE WALL PROTEIN LDS1"/>
    <property type="match status" value="1"/>
</dbReference>
<accession>A0ABR0SRZ4</accession>
<evidence type="ECO:0000313" key="7">
    <source>
        <dbReference type="EMBL" id="KAK5994933.1"/>
    </source>
</evidence>
<dbReference type="Pfam" id="PF07264">
    <property type="entry name" value="EI24"/>
    <property type="match status" value="1"/>
</dbReference>
<keyword evidence="8" id="KW-1185">Reference proteome</keyword>
<feature type="region of interest" description="Disordered" evidence="5">
    <location>
        <begin position="1"/>
        <end position="28"/>
    </location>
</feature>
<feature type="compositionally biased region" description="Basic and acidic residues" evidence="5">
    <location>
        <begin position="302"/>
        <end position="311"/>
    </location>
</feature>
<organism evidence="7 8">
    <name type="scientific">Cladobotryum mycophilum</name>
    <dbReference type="NCBI Taxonomy" id="491253"/>
    <lineage>
        <taxon>Eukaryota</taxon>
        <taxon>Fungi</taxon>
        <taxon>Dikarya</taxon>
        <taxon>Ascomycota</taxon>
        <taxon>Pezizomycotina</taxon>
        <taxon>Sordariomycetes</taxon>
        <taxon>Hypocreomycetidae</taxon>
        <taxon>Hypocreales</taxon>
        <taxon>Hypocreaceae</taxon>
        <taxon>Cladobotryum</taxon>
    </lineage>
</organism>
<sequence>MAESSKGSSSSTAPNGDKSTRSRVANSVSERAQNVIKEDYDIARNMALDAMKSRAYLYPIKGILYFISHRELWKPFISRLGPYATLSFTVIVGMFIVAYLPQLAVLVFVNGPLAVFTTVLLIFSESSTIISMVSRLWLLQDALLDIFDATLISRNQTGIVREGREVHAGSDSMQKLGKIIKNPFQKFSLTALVRYVMYLPLNVIPVVGTVMFILLQGRNRGKGSHDRYFQLKNWNSSQKAKWVSTHAGSYTSFGIVATLLELIPLASLFFTYTNAVGAALWAADLEEHTSAMSSETAPNLRQKAETADKDQ</sequence>
<comment type="subcellular location">
    <subcellularLocation>
        <location evidence="1">Membrane</location>
        <topology evidence="1">Multi-pass membrane protein</topology>
    </subcellularLocation>
</comment>
<dbReference type="PANTHER" id="PTHR34292">
    <property type="entry name" value="OUTER SPORE WALL PROTEIN LDS1"/>
    <property type="match status" value="1"/>
</dbReference>
<evidence type="ECO:0000256" key="3">
    <source>
        <dbReference type="ARBA" id="ARBA00022989"/>
    </source>
</evidence>
<feature type="compositionally biased region" description="Low complexity" evidence="5">
    <location>
        <begin position="1"/>
        <end position="11"/>
    </location>
</feature>
<evidence type="ECO:0000256" key="2">
    <source>
        <dbReference type="ARBA" id="ARBA00022692"/>
    </source>
</evidence>
<keyword evidence="4 6" id="KW-0472">Membrane</keyword>
<protein>
    <submittedName>
        <fullName evidence="7">Outer spore wall RRT8-like protein</fullName>
    </submittedName>
</protein>
<dbReference type="InterPro" id="IPR059112">
    <property type="entry name" value="CysZ/EI24"/>
</dbReference>
<dbReference type="EMBL" id="JAVFKD010000004">
    <property type="protein sequence ID" value="KAK5994933.1"/>
    <property type="molecule type" value="Genomic_DNA"/>
</dbReference>
<evidence type="ECO:0000313" key="8">
    <source>
        <dbReference type="Proteomes" id="UP001338125"/>
    </source>
</evidence>
<dbReference type="InterPro" id="IPR052786">
    <property type="entry name" value="Spore_wall_assembly"/>
</dbReference>
<evidence type="ECO:0000256" key="5">
    <source>
        <dbReference type="SAM" id="MobiDB-lite"/>
    </source>
</evidence>
<feature type="region of interest" description="Disordered" evidence="5">
    <location>
        <begin position="292"/>
        <end position="311"/>
    </location>
</feature>
<evidence type="ECO:0000256" key="6">
    <source>
        <dbReference type="SAM" id="Phobius"/>
    </source>
</evidence>
<name>A0ABR0SRZ4_9HYPO</name>
<evidence type="ECO:0000256" key="1">
    <source>
        <dbReference type="ARBA" id="ARBA00004141"/>
    </source>
</evidence>